<dbReference type="PANTHER" id="PTHR43033:SF1">
    <property type="entry name" value="TRNA(ILE)-LYSIDINE SYNTHASE-RELATED"/>
    <property type="match status" value="1"/>
</dbReference>
<dbReference type="NCBIfam" id="TIGR02432">
    <property type="entry name" value="lysidine_TilS_N"/>
    <property type="match status" value="1"/>
</dbReference>
<dbReference type="Pfam" id="PF01171">
    <property type="entry name" value="ATP_bind_3"/>
    <property type="match status" value="1"/>
</dbReference>
<dbReference type="CDD" id="cd01992">
    <property type="entry name" value="TilS_N"/>
    <property type="match status" value="1"/>
</dbReference>
<dbReference type="GO" id="GO:0005737">
    <property type="term" value="C:cytoplasm"/>
    <property type="evidence" value="ECO:0007669"/>
    <property type="project" value="UniProtKB-SubCell"/>
</dbReference>
<feature type="binding site" evidence="7">
    <location>
        <begin position="35"/>
        <end position="40"/>
    </location>
    <ligand>
        <name>ATP</name>
        <dbReference type="ChEBI" id="CHEBI:30616"/>
    </ligand>
</feature>
<dbReference type="Gene3D" id="3.40.50.620">
    <property type="entry name" value="HUPs"/>
    <property type="match status" value="1"/>
</dbReference>
<dbReference type="InterPro" id="IPR012094">
    <property type="entry name" value="tRNA_Ile_lys_synt"/>
</dbReference>
<dbReference type="HAMAP" id="MF_01161">
    <property type="entry name" value="tRNA_Ile_lys_synt"/>
    <property type="match status" value="1"/>
</dbReference>
<dbReference type="InterPro" id="IPR015262">
    <property type="entry name" value="tRNA_Ile_lys_synt_subst-bd"/>
</dbReference>
<evidence type="ECO:0000259" key="9">
    <source>
        <dbReference type="Pfam" id="PF09179"/>
    </source>
</evidence>
<keyword evidence="3 7" id="KW-0819">tRNA processing</keyword>
<dbReference type="GO" id="GO:0006400">
    <property type="term" value="P:tRNA modification"/>
    <property type="evidence" value="ECO:0007669"/>
    <property type="project" value="UniProtKB-UniRule"/>
</dbReference>
<comment type="subcellular location">
    <subcellularLocation>
        <location evidence="7">Cytoplasm</location>
    </subcellularLocation>
</comment>
<reference evidence="10 11" key="1">
    <citation type="submission" date="2020-07" db="EMBL/GenBank/DDBJ databases">
        <title>Complete genome and description of Corynebacterium incognita strain Marseille-Q3630 sp. nov.</title>
        <authorList>
            <person name="Boxberger M."/>
        </authorList>
    </citation>
    <scope>NUCLEOTIDE SEQUENCE [LARGE SCALE GENOMIC DNA]</scope>
    <source>
        <strain evidence="10 11">Marseille-Q3630</strain>
    </source>
</reference>
<keyword evidence="2 7" id="KW-0436">Ligase</keyword>
<dbReference type="GO" id="GO:0005524">
    <property type="term" value="F:ATP binding"/>
    <property type="evidence" value="ECO:0007669"/>
    <property type="project" value="UniProtKB-UniRule"/>
</dbReference>
<dbReference type="EC" id="6.3.4.19" evidence="7"/>
<evidence type="ECO:0000256" key="1">
    <source>
        <dbReference type="ARBA" id="ARBA00022490"/>
    </source>
</evidence>
<dbReference type="SUPFAM" id="SSF52402">
    <property type="entry name" value="Adenine nucleotide alpha hydrolases-like"/>
    <property type="match status" value="1"/>
</dbReference>
<keyword evidence="5 7" id="KW-0067">ATP-binding</keyword>
<dbReference type="InterPro" id="IPR011063">
    <property type="entry name" value="TilS/TtcA_N"/>
</dbReference>
<sequence>MEPFWPRVSPHFLACRRPVAVALRERRGAVAVGLSGGADSLALVAALAAELRGKDSSFLTVVCVNHQLQPGSRVVAERAATHARAWGLQATVVDVDVDKHPGESLEAAARRVRYAALAEHGDETWVAHTAEDQAETLLLGLLRGHATAMLPRSGSVVRPLLQVRREDTAGACAELGVEPWQDPHNDREDFRRVALRKDIIPRLGEIIGGDAVAPLAQAADAVAEDNAELEPETLTANCAELAALPAPRRRRAIRALLHAHDAPVTKEALREIEALCTHWRGQGAVTIGRRLEVVRVGGTLSVQNVS</sequence>
<dbReference type="Pfam" id="PF09179">
    <property type="entry name" value="TilS"/>
    <property type="match status" value="1"/>
</dbReference>
<feature type="domain" description="tRNA(Ile)-lysidine synthase substrate-binding" evidence="9">
    <location>
        <begin position="238"/>
        <end position="300"/>
    </location>
</feature>
<protein>
    <recommendedName>
        <fullName evidence="7">tRNA(Ile)-lysidine synthase</fullName>
        <ecNumber evidence="7">6.3.4.19</ecNumber>
    </recommendedName>
    <alternativeName>
        <fullName evidence="7">tRNA(Ile)-2-lysyl-cytidine synthase</fullName>
    </alternativeName>
    <alternativeName>
        <fullName evidence="7">tRNA(Ile)-lysidine synthetase</fullName>
    </alternativeName>
</protein>
<organism evidence="10 11">
    <name type="scientific">Corynebacterium incognita</name>
    <dbReference type="NCBI Taxonomy" id="2754725"/>
    <lineage>
        <taxon>Bacteria</taxon>
        <taxon>Bacillati</taxon>
        <taxon>Actinomycetota</taxon>
        <taxon>Actinomycetes</taxon>
        <taxon>Mycobacteriales</taxon>
        <taxon>Corynebacteriaceae</taxon>
        <taxon>Corynebacterium</taxon>
    </lineage>
</organism>
<comment type="function">
    <text evidence="7">Ligates lysine onto the cytidine present at position 34 of the AUA codon-specific tRNA(Ile) that contains the anticodon CAU, in an ATP-dependent manner. Cytidine is converted to lysidine, thus changing the amino acid specificity of the tRNA from methionine to isoleucine.</text>
</comment>
<evidence type="ECO:0000256" key="7">
    <source>
        <dbReference type="HAMAP-Rule" id="MF_01161"/>
    </source>
</evidence>
<evidence type="ECO:0000256" key="4">
    <source>
        <dbReference type="ARBA" id="ARBA00022741"/>
    </source>
</evidence>
<evidence type="ECO:0000313" key="11">
    <source>
        <dbReference type="Proteomes" id="UP000515743"/>
    </source>
</evidence>
<comment type="catalytic activity">
    <reaction evidence="6 7">
        <text>cytidine(34) in tRNA(Ile2) + L-lysine + ATP = lysidine(34) in tRNA(Ile2) + AMP + diphosphate + H(+)</text>
        <dbReference type="Rhea" id="RHEA:43744"/>
        <dbReference type="Rhea" id="RHEA-COMP:10625"/>
        <dbReference type="Rhea" id="RHEA-COMP:10670"/>
        <dbReference type="ChEBI" id="CHEBI:15378"/>
        <dbReference type="ChEBI" id="CHEBI:30616"/>
        <dbReference type="ChEBI" id="CHEBI:32551"/>
        <dbReference type="ChEBI" id="CHEBI:33019"/>
        <dbReference type="ChEBI" id="CHEBI:82748"/>
        <dbReference type="ChEBI" id="CHEBI:83665"/>
        <dbReference type="ChEBI" id="CHEBI:456215"/>
        <dbReference type="EC" id="6.3.4.19"/>
    </reaction>
</comment>
<accession>A0A7G7CRF7</accession>
<feature type="domain" description="tRNA(Ile)-lysidine/2-thiocytidine synthase N-terminal" evidence="8">
    <location>
        <begin position="30"/>
        <end position="197"/>
    </location>
</feature>
<evidence type="ECO:0000256" key="2">
    <source>
        <dbReference type="ARBA" id="ARBA00022598"/>
    </source>
</evidence>
<evidence type="ECO:0000256" key="5">
    <source>
        <dbReference type="ARBA" id="ARBA00022840"/>
    </source>
</evidence>
<proteinExistence type="inferred from homology"/>
<dbReference type="PANTHER" id="PTHR43033">
    <property type="entry name" value="TRNA(ILE)-LYSIDINE SYNTHASE-RELATED"/>
    <property type="match status" value="1"/>
</dbReference>
<dbReference type="GO" id="GO:0032267">
    <property type="term" value="F:tRNA(Ile)-lysidine synthase activity"/>
    <property type="evidence" value="ECO:0007669"/>
    <property type="project" value="UniProtKB-EC"/>
</dbReference>
<comment type="similarity">
    <text evidence="7">Belongs to the tRNA(Ile)-lysidine synthase family.</text>
</comment>
<dbReference type="InterPro" id="IPR014729">
    <property type="entry name" value="Rossmann-like_a/b/a_fold"/>
</dbReference>
<dbReference type="EMBL" id="CP059404">
    <property type="protein sequence ID" value="QNE90173.1"/>
    <property type="molecule type" value="Genomic_DNA"/>
</dbReference>
<evidence type="ECO:0000256" key="6">
    <source>
        <dbReference type="ARBA" id="ARBA00048539"/>
    </source>
</evidence>
<keyword evidence="4 7" id="KW-0547">Nucleotide-binding</keyword>
<evidence type="ECO:0000256" key="3">
    <source>
        <dbReference type="ARBA" id="ARBA00022694"/>
    </source>
</evidence>
<dbReference type="InterPro" id="IPR012795">
    <property type="entry name" value="tRNA_Ile_lys_synt_N"/>
</dbReference>
<dbReference type="AlphaFoldDB" id="A0A7G7CRF7"/>
<dbReference type="Proteomes" id="UP000515743">
    <property type="component" value="Chromosome"/>
</dbReference>
<dbReference type="RefSeq" id="WP_185176546.1">
    <property type="nucleotide sequence ID" value="NZ_CP059404.1"/>
</dbReference>
<keyword evidence="11" id="KW-1185">Reference proteome</keyword>
<evidence type="ECO:0000313" key="10">
    <source>
        <dbReference type="EMBL" id="QNE90173.1"/>
    </source>
</evidence>
<comment type="domain">
    <text evidence="7">The N-terminal region contains the highly conserved SGGXDS motif, predicted to be a P-loop motif involved in ATP binding.</text>
</comment>
<name>A0A7G7CRF7_9CORY</name>
<gene>
    <name evidence="7 10" type="primary">tilS</name>
    <name evidence="10" type="ORF">H0194_04100</name>
</gene>
<dbReference type="SUPFAM" id="SSF82829">
    <property type="entry name" value="MesJ substrate recognition domain-like"/>
    <property type="match status" value="1"/>
</dbReference>
<keyword evidence="1 7" id="KW-0963">Cytoplasm</keyword>
<evidence type="ECO:0000259" key="8">
    <source>
        <dbReference type="Pfam" id="PF01171"/>
    </source>
</evidence>
<dbReference type="KEGG" id="cik:H0194_04100"/>